<keyword evidence="10" id="KW-0560">Oxidoreductase</keyword>
<evidence type="ECO:0000256" key="3">
    <source>
        <dbReference type="ARBA" id="ARBA00006501"/>
    </source>
</evidence>
<dbReference type="PANTHER" id="PTHR40255:SF1">
    <property type="entry name" value="PROTOPORPHYRINOGEN IX OXIDASE"/>
    <property type="match status" value="1"/>
</dbReference>
<dbReference type="PIRSF" id="PIRSF004638">
    <property type="entry name" value="UCP004638"/>
    <property type="match status" value="1"/>
</dbReference>
<evidence type="ECO:0000256" key="12">
    <source>
        <dbReference type="ARBA" id="ARBA00023136"/>
    </source>
</evidence>
<comment type="similarity">
    <text evidence="3 14">Belongs to the HemJ family.</text>
</comment>
<evidence type="ECO:0000313" key="16">
    <source>
        <dbReference type="Proteomes" id="UP000502831"/>
    </source>
</evidence>
<evidence type="ECO:0000256" key="5">
    <source>
        <dbReference type="ARBA" id="ARBA00022475"/>
    </source>
</evidence>
<dbReference type="GO" id="GO:0006782">
    <property type="term" value="P:protoporphyrinogen IX biosynthetic process"/>
    <property type="evidence" value="ECO:0007669"/>
    <property type="project" value="UniProtKB-UniRule"/>
</dbReference>
<name>A0A6G9VPI9_9BACT</name>
<dbReference type="GO" id="GO:0005886">
    <property type="term" value="C:plasma membrane"/>
    <property type="evidence" value="ECO:0007669"/>
    <property type="project" value="UniProtKB-SubCell"/>
</dbReference>
<keyword evidence="11 14" id="KW-0408">Iron</keyword>
<evidence type="ECO:0000256" key="4">
    <source>
        <dbReference type="ARBA" id="ARBA00017504"/>
    </source>
</evidence>
<evidence type="ECO:0000256" key="13">
    <source>
        <dbReference type="ARBA" id="ARBA00048390"/>
    </source>
</evidence>
<dbReference type="RefSeq" id="WP_167749048.1">
    <property type="nucleotide sequence ID" value="NZ_CP039734.2"/>
</dbReference>
<keyword evidence="8 14" id="KW-0479">Metal-binding</keyword>
<keyword evidence="12 14" id="KW-0472">Membrane</keyword>
<gene>
    <name evidence="15" type="ORF">FA584_00885</name>
</gene>
<comment type="function">
    <text evidence="14">Catalyzes the oxidation of protoporphyrinogen IX to protoporphyrin IX.</text>
</comment>
<proteinExistence type="inferred from homology"/>
<keyword evidence="9" id="KW-1133">Transmembrane helix</keyword>
<evidence type="ECO:0000256" key="8">
    <source>
        <dbReference type="ARBA" id="ARBA00022723"/>
    </source>
</evidence>
<dbReference type="EMBL" id="CP039734">
    <property type="protein sequence ID" value="QIR74849.1"/>
    <property type="molecule type" value="Genomic_DNA"/>
</dbReference>
<reference evidence="15 16" key="1">
    <citation type="journal article" date="2017" name="Environ. Sci. Technol.">
        <title>Organohalide Respiration with Chlorinated Ethenes under Low pH Conditions.</title>
        <authorList>
            <person name="Yang Y."/>
            <person name="Capiro N.L."/>
            <person name="Marcet T.F."/>
            <person name="Yan J."/>
            <person name="Pennell K.D."/>
            <person name="Loffler F.E."/>
        </authorList>
    </citation>
    <scope>NUCLEOTIDE SEQUENCE [LARGE SCALE GENOMIC DNA]</scope>
    <source>
        <strain evidence="15 16">ACSDCE</strain>
    </source>
</reference>
<dbReference type="Pfam" id="PF03653">
    <property type="entry name" value="UPF0093"/>
    <property type="match status" value="1"/>
</dbReference>
<dbReference type="GO" id="GO:0070818">
    <property type="term" value="F:protoporphyrinogen oxidase activity"/>
    <property type="evidence" value="ECO:0007669"/>
    <property type="project" value="UniProtKB-UniRule"/>
</dbReference>
<keyword evidence="5 14" id="KW-1003">Cell membrane</keyword>
<evidence type="ECO:0000256" key="11">
    <source>
        <dbReference type="ARBA" id="ARBA00023004"/>
    </source>
</evidence>
<keyword evidence="7" id="KW-0812">Transmembrane</keyword>
<protein>
    <recommendedName>
        <fullName evidence="4 14">Protoporphyrinogen IX oxidase</fullName>
        <ecNumber evidence="14">1.3.99.-</ecNumber>
    </recommendedName>
</protein>
<comment type="catalytic activity">
    <reaction evidence="13 14">
        <text>protoporphyrinogen IX + 3 A = protoporphyrin IX + 3 AH2</text>
        <dbReference type="Rhea" id="RHEA:62000"/>
        <dbReference type="ChEBI" id="CHEBI:13193"/>
        <dbReference type="ChEBI" id="CHEBI:17499"/>
        <dbReference type="ChEBI" id="CHEBI:57306"/>
        <dbReference type="ChEBI" id="CHEBI:57307"/>
    </reaction>
</comment>
<organism evidence="15 16">
    <name type="scientific">Sulfurospirillum diekertiae</name>
    <dbReference type="NCBI Taxonomy" id="1854492"/>
    <lineage>
        <taxon>Bacteria</taxon>
        <taxon>Pseudomonadati</taxon>
        <taxon>Campylobacterota</taxon>
        <taxon>Epsilonproteobacteria</taxon>
        <taxon>Campylobacterales</taxon>
        <taxon>Sulfurospirillaceae</taxon>
        <taxon>Sulfurospirillum</taxon>
    </lineage>
</organism>
<dbReference type="GO" id="GO:0046872">
    <property type="term" value="F:metal ion binding"/>
    <property type="evidence" value="ECO:0007669"/>
    <property type="project" value="UniProtKB-UniRule"/>
</dbReference>
<keyword evidence="6 14" id="KW-0349">Heme</keyword>
<dbReference type="PANTHER" id="PTHR40255">
    <property type="entry name" value="UPF0093 MEMBRANE PROTEIN SLR1790"/>
    <property type="match status" value="1"/>
</dbReference>
<evidence type="ECO:0000256" key="6">
    <source>
        <dbReference type="ARBA" id="ARBA00022617"/>
    </source>
</evidence>
<sequence length="141" mass="16245">MNTYSVVLAFHILSIATWMIMLVYLPKLFVYHIATPQHAQATIALQESSLYKAGTVAMLFSIKFGLILLYLNPYLLKSGGWLHVKLFLVVLMVVYHFTCKKFIRQFASEGVSQNLRFFRLFRVIPEITTSIIILLTIIKPF</sequence>
<comment type="pathway">
    <text evidence="2 14">Porphyrin-containing compound metabolism; protoporphyrin-IX biosynthesis; protoporphyrin-IX from protoporphyrinogen-IX: step 1/1.</text>
</comment>
<evidence type="ECO:0000256" key="1">
    <source>
        <dbReference type="ARBA" id="ARBA00004651"/>
    </source>
</evidence>
<evidence type="ECO:0000256" key="7">
    <source>
        <dbReference type="ARBA" id="ARBA00022692"/>
    </source>
</evidence>
<evidence type="ECO:0000256" key="2">
    <source>
        <dbReference type="ARBA" id="ARBA00005073"/>
    </source>
</evidence>
<evidence type="ECO:0000256" key="10">
    <source>
        <dbReference type="ARBA" id="ARBA00023002"/>
    </source>
</evidence>
<evidence type="ECO:0000313" key="15">
    <source>
        <dbReference type="EMBL" id="QIR74849.1"/>
    </source>
</evidence>
<comment type="subcellular location">
    <subcellularLocation>
        <location evidence="1">Cell membrane</location>
        <topology evidence="1">Multi-pass membrane protein</topology>
    </subcellularLocation>
</comment>
<comment type="cofactor">
    <cofactor evidence="14">
        <name>heme b</name>
        <dbReference type="ChEBI" id="CHEBI:60344"/>
    </cofactor>
    <text evidence="14">Binds 1 heme b (iron(II)-protoporphyrin IX) group per subunit.</text>
</comment>
<dbReference type="EC" id="1.3.99.-" evidence="14"/>
<dbReference type="InterPro" id="IPR005265">
    <property type="entry name" value="HemJ-like"/>
</dbReference>
<evidence type="ECO:0000256" key="9">
    <source>
        <dbReference type="ARBA" id="ARBA00022989"/>
    </source>
</evidence>
<accession>A0A6G9VPI9</accession>
<dbReference type="AlphaFoldDB" id="A0A6G9VPI9"/>
<evidence type="ECO:0000256" key="14">
    <source>
        <dbReference type="PIRNR" id="PIRNR004638"/>
    </source>
</evidence>
<dbReference type="Proteomes" id="UP000502831">
    <property type="component" value="Chromosome"/>
</dbReference>